<dbReference type="Gene3D" id="3.30.530.20">
    <property type="match status" value="2"/>
</dbReference>
<dbReference type="InterPro" id="IPR023393">
    <property type="entry name" value="START-like_dom_sf"/>
</dbReference>
<organism evidence="1 2">
    <name type="scientific">Streptomyces lancefieldiae</name>
    <dbReference type="NCBI Taxonomy" id="3075520"/>
    <lineage>
        <taxon>Bacteria</taxon>
        <taxon>Bacillati</taxon>
        <taxon>Actinomycetota</taxon>
        <taxon>Actinomycetes</taxon>
        <taxon>Kitasatosporales</taxon>
        <taxon>Streptomycetaceae</taxon>
        <taxon>Streptomyces</taxon>
    </lineage>
</organism>
<dbReference type="Pfam" id="PF10604">
    <property type="entry name" value="Polyketide_cyc2"/>
    <property type="match status" value="2"/>
</dbReference>
<dbReference type="InterPro" id="IPR019587">
    <property type="entry name" value="Polyketide_cyclase/dehydratase"/>
</dbReference>
<protein>
    <submittedName>
        <fullName evidence="1">Aromatase/cyclase</fullName>
    </submittedName>
</protein>
<accession>A0ABU3AR89</accession>
<dbReference type="CDD" id="cd08861">
    <property type="entry name" value="OtcD1_ARO-CYC_like"/>
    <property type="match status" value="2"/>
</dbReference>
<dbReference type="SUPFAM" id="SSF55961">
    <property type="entry name" value="Bet v1-like"/>
    <property type="match status" value="2"/>
</dbReference>
<dbReference type="EMBL" id="JAVRFH010000021">
    <property type="protein sequence ID" value="MDT0612716.1"/>
    <property type="molecule type" value="Genomic_DNA"/>
</dbReference>
<evidence type="ECO:0000313" key="2">
    <source>
        <dbReference type="Proteomes" id="UP001180724"/>
    </source>
</evidence>
<reference evidence="1" key="1">
    <citation type="submission" date="2024-05" db="EMBL/GenBank/DDBJ databases">
        <title>30 novel species of actinomycetes from the DSMZ collection.</title>
        <authorList>
            <person name="Nouioui I."/>
        </authorList>
    </citation>
    <scope>NUCLEOTIDE SEQUENCE</scope>
    <source>
        <strain evidence="1">DSM 40712</strain>
    </source>
</reference>
<proteinExistence type="predicted"/>
<keyword evidence="2" id="KW-1185">Reference proteome</keyword>
<comment type="caution">
    <text evidence="1">The sequence shown here is derived from an EMBL/GenBank/DDBJ whole genome shotgun (WGS) entry which is preliminary data.</text>
</comment>
<name>A0ABU3AR89_9ACTN</name>
<sequence>MTTREVEHEITIDAPAAAVYELLADVTNWPRIFPPTIHVDRLEEQGDEERIRIWATANGTPKDWTSRRTLDADGLTITFRQEIPAPPVKHMGGTWIIEPLGEAASRVRLLHDYSAIGDDPHDLLWIERAVDKNSTSELAALKENVERVHAADTEQLTFSFTDTVQIAGSAKDVFDFINEADRWAERLPHVAVVRLAEDTPGLQELEMDTRAKDGSVHTTKSYRVVFPHHKIAYKQVTLPALMTLHTGEWTFVENEEGTSASSQHTVTINTDNIARILGADATVADAREYVHTALSTNSRATLSHAKAHAEQKKA</sequence>
<dbReference type="RefSeq" id="WP_311574791.1">
    <property type="nucleotide sequence ID" value="NZ_JAVRFH010000021.1"/>
</dbReference>
<evidence type="ECO:0000313" key="1">
    <source>
        <dbReference type="EMBL" id="MDT0612716.1"/>
    </source>
</evidence>
<dbReference type="Proteomes" id="UP001180724">
    <property type="component" value="Unassembled WGS sequence"/>
</dbReference>
<gene>
    <name evidence="1" type="ORF">RM812_21225</name>
</gene>